<dbReference type="OrthoDB" id="416496at2759"/>
<dbReference type="GO" id="GO:0032259">
    <property type="term" value="P:methylation"/>
    <property type="evidence" value="ECO:0007669"/>
    <property type="project" value="UniProtKB-KW"/>
</dbReference>
<dbReference type="InterPro" id="IPR029063">
    <property type="entry name" value="SAM-dependent_MTases_sf"/>
</dbReference>
<feature type="transmembrane region" description="Helical" evidence="1">
    <location>
        <begin position="22"/>
        <end position="43"/>
    </location>
</feature>
<dbReference type="PANTHER" id="PTHR45036">
    <property type="entry name" value="METHYLTRANSFERASE LIKE 7B"/>
    <property type="match status" value="1"/>
</dbReference>
<evidence type="ECO:0000313" key="3">
    <source>
        <dbReference type="Proteomes" id="UP000748531"/>
    </source>
</evidence>
<protein>
    <submittedName>
        <fullName evidence="2">Methyltransferase protein 7A</fullName>
    </submittedName>
</protein>
<keyword evidence="3" id="KW-1185">Reference proteome</keyword>
<evidence type="ECO:0000256" key="1">
    <source>
        <dbReference type="SAM" id="Phobius"/>
    </source>
</evidence>
<dbReference type="EMBL" id="LUCH01000669">
    <property type="protein sequence ID" value="KAF5404578.1"/>
    <property type="molecule type" value="Genomic_DNA"/>
</dbReference>
<dbReference type="GO" id="GO:0008168">
    <property type="term" value="F:methyltransferase activity"/>
    <property type="evidence" value="ECO:0007669"/>
    <property type="project" value="UniProtKB-KW"/>
</dbReference>
<organism evidence="2 3">
    <name type="scientific">Paragonimus heterotremus</name>
    <dbReference type="NCBI Taxonomy" id="100268"/>
    <lineage>
        <taxon>Eukaryota</taxon>
        <taxon>Metazoa</taxon>
        <taxon>Spiralia</taxon>
        <taxon>Lophotrochozoa</taxon>
        <taxon>Platyhelminthes</taxon>
        <taxon>Trematoda</taxon>
        <taxon>Digenea</taxon>
        <taxon>Plagiorchiida</taxon>
        <taxon>Troglotremata</taxon>
        <taxon>Troglotrematidae</taxon>
        <taxon>Paragonimus</taxon>
    </lineage>
</organism>
<accession>A0A8J4TDK1</accession>
<comment type="caution">
    <text evidence="2">The sequence shown here is derived from an EMBL/GenBank/DDBJ whole genome shotgun (WGS) entry which is preliminary data.</text>
</comment>
<proteinExistence type="predicted"/>
<keyword evidence="1" id="KW-0472">Membrane</keyword>
<keyword evidence="1" id="KW-0812">Transmembrane</keyword>
<name>A0A8J4TDK1_9TREM</name>
<dbReference type="SUPFAM" id="SSF53335">
    <property type="entry name" value="S-adenosyl-L-methionine-dependent methyltransferases"/>
    <property type="match status" value="1"/>
</dbReference>
<sequence length="303" mass="34210">MLRFQVSKVLHTFATKCTNSPLMYRSLNAAIVLGAGYFVLPYLRDYMLLKLQPILMRRHHKAVRDLKVKLFKFLHDYKDTHIQPNSYIRVLEIGAASGTTLEDYPHHTQLVVVEPVAGFRGAFDKHLELVNEISGQADGDQVHSKFRLPVIRLEAWYTMPAEELLNPIQATATGSAEVSRPEPVGGTFDAFISTFTLCSVRDLEKVLNNATQLVKPDGLLLLLEHIKPPGPLWSLLCSVLQPIWGFVFGGCHLSRRPDRLLLSNPELKRCWQIIFCEEHQYGGSISICPVRNTVGLIARRLTD</sequence>
<keyword evidence="2" id="KW-0489">Methyltransferase</keyword>
<dbReference type="PANTHER" id="PTHR45036:SF1">
    <property type="entry name" value="METHYLTRANSFERASE LIKE 7A"/>
    <property type="match status" value="1"/>
</dbReference>
<dbReference type="AlphaFoldDB" id="A0A8J4TDK1"/>
<dbReference type="Gene3D" id="3.40.50.150">
    <property type="entry name" value="Vaccinia Virus protein VP39"/>
    <property type="match status" value="1"/>
</dbReference>
<reference evidence="2" key="1">
    <citation type="submission" date="2019-05" db="EMBL/GenBank/DDBJ databases">
        <title>Annotation for the trematode Paragonimus heterotremus.</title>
        <authorList>
            <person name="Choi Y.-J."/>
        </authorList>
    </citation>
    <scope>NUCLEOTIDE SEQUENCE</scope>
    <source>
        <strain evidence="2">LC</strain>
    </source>
</reference>
<gene>
    <name evidence="2" type="ORF">PHET_02087</name>
</gene>
<keyword evidence="1" id="KW-1133">Transmembrane helix</keyword>
<evidence type="ECO:0000313" key="2">
    <source>
        <dbReference type="EMBL" id="KAF5404578.1"/>
    </source>
</evidence>
<dbReference type="Pfam" id="PF13489">
    <property type="entry name" value="Methyltransf_23"/>
    <property type="match status" value="1"/>
</dbReference>
<dbReference type="InterPro" id="IPR052356">
    <property type="entry name" value="Thiol_S-MT"/>
</dbReference>
<keyword evidence="2" id="KW-0808">Transferase</keyword>
<dbReference type="Proteomes" id="UP000748531">
    <property type="component" value="Unassembled WGS sequence"/>
</dbReference>